<feature type="domain" description="Immunoglobulin" evidence="4">
    <location>
        <begin position="33"/>
        <end position="129"/>
    </location>
</feature>
<feature type="region of interest" description="Disordered" evidence="1">
    <location>
        <begin position="205"/>
        <end position="224"/>
    </location>
</feature>
<evidence type="ECO:0000256" key="2">
    <source>
        <dbReference type="SAM" id="Phobius"/>
    </source>
</evidence>
<reference evidence="6" key="1">
    <citation type="submission" date="2025-08" db="UniProtKB">
        <authorList>
            <consortium name="RefSeq"/>
        </authorList>
    </citation>
    <scope>IDENTIFICATION</scope>
</reference>
<dbReference type="SUPFAM" id="SSF48726">
    <property type="entry name" value="Immunoglobulin"/>
    <property type="match status" value="1"/>
</dbReference>
<dbReference type="InterPro" id="IPR003599">
    <property type="entry name" value="Ig_sub"/>
</dbReference>
<organism evidence="5 6">
    <name type="scientific">Betta splendens</name>
    <name type="common">Siamese fighting fish</name>
    <dbReference type="NCBI Taxonomy" id="158456"/>
    <lineage>
        <taxon>Eukaryota</taxon>
        <taxon>Metazoa</taxon>
        <taxon>Chordata</taxon>
        <taxon>Craniata</taxon>
        <taxon>Vertebrata</taxon>
        <taxon>Euteleostomi</taxon>
        <taxon>Actinopterygii</taxon>
        <taxon>Neopterygii</taxon>
        <taxon>Teleostei</taxon>
        <taxon>Neoteleostei</taxon>
        <taxon>Acanthomorphata</taxon>
        <taxon>Anabantaria</taxon>
        <taxon>Anabantiformes</taxon>
        <taxon>Anabantoidei</taxon>
        <taxon>Osphronemidae</taxon>
        <taxon>Betta</taxon>
    </lineage>
</organism>
<proteinExistence type="predicted"/>
<feature type="chain" id="PRO_5035440879" evidence="3">
    <location>
        <begin position="28"/>
        <end position="323"/>
    </location>
</feature>
<dbReference type="GeneID" id="114868721"/>
<dbReference type="RefSeq" id="XP_040929519.1">
    <property type="nucleotide sequence ID" value="XM_041073585.2"/>
</dbReference>
<name>A0A8M1HLZ8_BETSP</name>
<sequence>MASRYSRNLSQILWLWLLVLVRTVGLASVSATAIPVSGEIGGNVTFPCPVDKGRTVTFFYVQRKDVFVNGFYANANIRVGTWANTVVDRSDTAVRMYGLNVSHMGPYECYIQYSGDSSPAITDIWLTVTGTIRTLTKHNAGVLVSTSVLCLAARYSKPAVAQVCVEENHGRVCAVTCASRGGYPPAAMRFEVSGKVSSQMWRVVESSGPSPAPDTETHNSSGATSFNCSHGKVENVRCSVGEATSEPFTVCEPQTPLPPTITTLAIIAAAVLLVVAVMGVVCLLLWRRHYTHKNRPSAETAECTANGHAGDVLLNGVTEANAP</sequence>
<keyword evidence="2" id="KW-0812">Transmembrane</keyword>
<feature type="transmembrane region" description="Helical" evidence="2">
    <location>
        <begin position="264"/>
        <end position="286"/>
    </location>
</feature>
<evidence type="ECO:0000259" key="4">
    <source>
        <dbReference type="SMART" id="SM00409"/>
    </source>
</evidence>
<keyword evidence="3" id="KW-0732">Signal</keyword>
<keyword evidence="5" id="KW-1185">Reference proteome</keyword>
<dbReference type="InterPro" id="IPR036179">
    <property type="entry name" value="Ig-like_dom_sf"/>
</dbReference>
<dbReference type="Proteomes" id="UP000515150">
    <property type="component" value="Chromosome 13"/>
</dbReference>
<feature type="signal peptide" evidence="3">
    <location>
        <begin position="1"/>
        <end position="27"/>
    </location>
</feature>
<gene>
    <name evidence="6" type="primary">LOC114868721</name>
</gene>
<dbReference type="SMART" id="SM00409">
    <property type="entry name" value="IG"/>
    <property type="match status" value="1"/>
</dbReference>
<keyword evidence="2" id="KW-1133">Transmembrane helix</keyword>
<evidence type="ECO:0000256" key="1">
    <source>
        <dbReference type="SAM" id="MobiDB-lite"/>
    </source>
</evidence>
<dbReference type="OrthoDB" id="9904387at2759"/>
<dbReference type="AlphaFoldDB" id="A0A8M1HLZ8"/>
<evidence type="ECO:0000313" key="6">
    <source>
        <dbReference type="RefSeq" id="XP_040929519.1"/>
    </source>
</evidence>
<evidence type="ECO:0000313" key="5">
    <source>
        <dbReference type="Proteomes" id="UP000515150"/>
    </source>
</evidence>
<keyword evidence="2" id="KW-0472">Membrane</keyword>
<evidence type="ECO:0000256" key="3">
    <source>
        <dbReference type="SAM" id="SignalP"/>
    </source>
</evidence>
<protein>
    <submittedName>
        <fullName evidence="6">LOW QUALITY PROTEIN: uncharacterized protein LOC114868721</fullName>
    </submittedName>
</protein>
<accession>A0A8M1HLZ8</accession>
<dbReference type="KEGG" id="bspl:114868721"/>